<dbReference type="Pfam" id="PF13098">
    <property type="entry name" value="Thioredoxin_2"/>
    <property type="match status" value="1"/>
</dbReference>
<evidence type="ECO:0000313" key="6">
    <source>
        <dbReference type="Proteomes" id="UP000298805"/>
    </source>
</evidence>
<dbReference type="EMBL" id="RJVK01000001">
    <property type="protein sequence ID" value="ROR40609.1"/>
    <property type="molecule type" value="Genomic_DNA"/>
</dbReference>
<dbReference type="CDD" id="cd02947">
    <property type="entry name" value="TRX_family"/>
    <property type="match status" value="1"/>
</dbReference>
<proteinExistence type="predicted"/>
<dbReference type="InterPro" id="IPR036249">
    <property type="entry name" value="Thioredoxin-like_sf"/>
</dbReference>
<name>A0AAJ4UYD0_9BACT</name>
<dbReference type="RefSeq" id="WP_123351524.1">
    <property type="nucleotide sequence ID" value="NZ_CP027432.2"/>
</dbReference>
<reference evidence="4 5" key="2">
    <citation type="submission" date="2018-11" db="EMBL/GenBank/DDBJ databases">
        <title>Genomic Encyclopedia of Type Strains, Phase IV (KMG-IV): sequencing the most valuable type-strain genomes for metagenomic binning, comparative biology and taxonomic classification.</title>
        <authorList>
            <person name="Goeker M."/>
        </authorList>
    </citation>
    <scope>NUCLEOTIDE SEQUENCE [LARGE SCALE GENOMIC DNA]</scope>
    <source>
        <strain evidence="4 5">DSM 27783</strain>
    </source>
</reference>
<reference evidence="6" key="1">
    <citation type="submission" date="2018-03" db="EMBL/GenBank/DDBJ databases">
        <title>A comparative analysis of the Nautiliaceae.</title>
        <authorList>
            <person name="Grosche A."/>
            <person name="Smedile F."/>
            <person name="Vetriani C."/>
        </authorList>
    </citation>
    <scope>NUCLEOTIDE SEQUENCE [LARGE SCALE GENOMIC DNA]</scope>
    <source>
        <strain evidence="6">TB6</strain>
    </source>
</reference>
<evidence type="ECO:0000259" key="2">
    <source>
        <dbReference type="Pfam" id="PF13098"/>
    </source>
</evidence>
<dbReference type="PANTHER" id="PTHR15337:SF11">
    <property type="entry name" value="THIOREDOXIN DOMAIN-CONTAINING PROTEIN"/>
    <property type="match status" value="1"/>
</dbReference>
<protein>
    <submittedName>
        <fullName evidence="3">Thioredoxin family protein</fullName>
    </submittedName>
    <submittedName>
        <fullName evidence="4">Thioredoxin-like protein</fullName>
    </submittedName>
</protein>
<dbReference type="Proteomes" id="UP000272781">
    <property type="component" value="Unassembled WGS sequence"/>
</dbReference>
<dbReference type="AlphaFoldDB" id="A0AAJ4UYD0"/>
<gene>
    <name evidence="3" type="ORF">C6V80_06680</name>
    <name evidence="4" type="ORF">EDC58_0088</name>
</gene>
<dbReference type="Gene3D" id="3.40.30.10">
    <property type="entry name" value="Glutaredoxin"/>
    <property type="match status" value="1"/>
</dbReference>
<evidence type="ECO:0000313" key="3">
    <source>
        <dbReference type="EMBL" id="QCI28662.1"/>
    </source>
</evidence>
<dbReference type="InterPro" id="IPR012336">
    <property type="entry name" value="Thioredoxin-like_fold"/>
</dbReference>
<keyword evidence="1" id="KW-0732">Signal</keyword>
<evidence type="ECO:0000313" key="5">
    <source>
        <dbReference type="Proteomes" id="UP000272781"/>
    </source>
</evidence>
<dbReference type="EMBL" id="CP027432">
    <property type="protein sequence ID" value="QCI28662.1"/>
    <property type="molecule type" value="Genomic_DNA"/>
</dbReference>
<evidence type="ECO:0000313" key="4">
    <source>
        <dbReference type="EMBL" id="ROR40609.1"/>
    </source>
</evidence>
<evidence type="ECO:0000256" key="1">
    <source>
        <dbReference type="ARBA" id="ARBA00022729"/>
    </source>
</evidence>
<organism evidence="4 5">
    <name type="scientific">Caminibacter pacificus</name>
    <dbReference type="NCBI Taxonomy" id="1424653"/>
    <lineage>
        <taxon>Bacteria</taxon>
        <taxon>Pseudomonadati</taxon>
        <taxon>Campylobacterota</taxon>
        <taxon>Epsilonproteobacteria</taxon>
        <taxon>Nautiliales</taxon>
        <taxon>Nautiliaceae</taxon>
        <taxon>Caminibacter</taxon>
    </lineage>
</organism>
<keyword evidence="6" id="KW-1185">Reference proteome</keyword>
<dbReference type="SUPFAM" id="SSF52833">
    <property type="entry name" value="Thioredoxin-like"/>
    <property type="match status" value="1"/>
</dbReference>
<dbReference type="InterPro" id="IPR051099">
    <property type="entry name" value="AGR/TXD"/>
</dbReference>
<feature type="domain" description="Thioredoxin-like fold" evidence="2">
    <location>
        <begin position="36"/>
        <end position="129"/>
    </location>
</feature>
<dbReference type="Proteomes" id="UP000298805">
    <property type="component" value="Chromosome"/>
</dbReference>
<sequence>MRKFLALALFVVSVFAFEWSGKVNWAMNYQLAKQLAQKEHKLIMVDIALTKCPPCRYLATKVYTDDKVANYINQNFVPVFYLADQDQIPAEVEAYFTGSTPTILFIKPNGELYFRMIGARPPQMFLKILKDVNEKYKGAK</sequence>
<reference evidence="3" key="3">
    <citation type="submission" date="2019-06" db="EMBL/GenBank/DDBJ databases">
        <title>A comparative analysis of the Nautiliaceae.</title>
        <authorList>
            <person name="Grosche A."/>
            <person name="Smedile F."/>
            <person name="Vetriani C."/>
        </authorList>
    </citation>
    <scope>NUCLEOTIDE SEQUENCE</scope>
    <source>
        <strain evidence="3">TB6</strain>
    </source>
</reference>
<accession>A0AAJ4UYD0</accession>
<dbReference type="PANTHER" id="PTHR15337">
    <property type="entry name" value="ANTERIOR GRADIENT PROTEIN-RELATED"/>
    <property type="match status" value="1"/>
</dbReference>